<dbReference type="InterPro" id="IPR028662">
    <property type="entry name" value="SNX8/Mvp1"/>
</dbReference>
<dbReference type="CDD" id="cd06866">
    <property type="entry name" value="PX_SNX8_Mvp1p_like"/>
    <property type="match status" value="1"/>
</dbReference>
<dbReference type="GO" id="GO:0006886">
    <property type="term" value="P:intracellular protein transport"/>
    <property type="evidence" value="ECO:0007669"/>
    <property type="project" value="TreeGrafter"/>
</dbReference>
<accession>A0AAE1LS91</accession>
<comment type="subcellular location">
    <subcellularLocation>
        <location evidence="1">Membrane</location>
        <topology evidence="1">Peripheral membrane protein</topology>
        <orientation evidence="1">Cytoplasmic side</orientation>
    </subcellularLocation>
</comment>
<dbReference type="InterPro" id="IPR027267">
    <property type="entry name" value="AH/BAR_dom_sf"/>
</dbReference>
<keyword evidence="4" id="KW-0653">Protein transport</keyword>
<evidence type="ECO:0000313" key="9">
    <source>
        <dbReference type="Proteomes" id="UP001219518"/>
    </source>
</evidence>
<keyword evidence="9" id="KW-1185">Reference proteome</keyword>
<feature type="domain" description="EH" evidence="6">
    <location>
        <begin position="47"/>
        <end position="64"/>
    </location>
</feature>
<dbReference type="SUPFAM" id="SSF64268">
    <property type="entry name" value="PX domain"/>
    <property type="match status" value="1"/>
</dbReference>
<feature type="domain" description="PX" evidence="7">
    <location>
        <begin position="142"/>
        <end position="251"/>
    </location>
</feature>
<evidence type="ECO:0000256" key="2">
    <source>
        <dbReference type="ARBA" id="ARBA00010883"/>
    </source>
</evidence>
<dbReference type="GO" id="GO:0034498">
    <property type="term" value="P:early endosome to Golgi transport"/>
    <property type="evidence" value="ECO:0007669"/>
    <property type="project" value="TreeGrafter"/>
</dbReference>
<dbReference type="Proteomes" id="UP001219518">
    <property type="component" value="Unassembled WGS sequence"/>
</dbReference>
<comment type="caution">
    <text evidence="8">The sequence shown here is derived from an EMBL/GenBank/DDBJ whole genome shotgun (WGS) entry which is preliminary data.</text>
</comment>
<dbReference type="PANTHER" id="PTHR46571:SF1">
    <property type="entry name" value="SORTING NEXIN-8"/>
    <property type="match status" value="1"/>
</dbReference>
<dbReference type="Pfam" id="PF12763">
    <property type="entry name" value="EH"/>
    <property type="match status" value="1"/>
</dbReference>
<dbReference type="SUPFAM" id="SSF47473">
    <property type="entry name" value="EF-hand"/>
    <property type="match status" value="1"/>
</dbReference>
<dbReference type="PANTHER" id="PTHR46571">
    <property type="entry name" value="SORTING NEXIN-8"/>
    <property type="match status" value="1"/>
</dbReference>
<dbReference type="InterPro" id="IPR011992">
    <property type="entry name" value="EF-hand-dom_pair"/>
</dbReference>
<dbReference type="AlphaFoldDB" id="A0AAE1LS91"/>
<evidence type="ECO:0000256" key="5">
    <source>
        <dbReference type="ARBA" id="ARBA00023136"/>
    </source>
</evidence>
<dbReference type="GO" id="GO:0005829">
    <property type="term" value="C:cytosol"/>
    <property type="evidence" value="ECO:0007669"/>
    <property type="project" value="GOC"/>
</dbReference>
<comment type="similarity">
    <text evidence="2">Belongs to the sorting nexin family.</text>
</comment>
<name>A0AAE1LS91_9NEOP</name>
<reference evidence="8" key="1">
    <citation type="submission" date="2021-07" db="EMBL/GenBank/DDBJ databases">
        <authorList>
            <person name="Catto M.A."/>
            <person name="Jacobson A."/>
            <person name="Kennedy G."/>
            <person name="Labadie P."/>
            <person name="Hunt B.G."/>
            <person name="Srinivasan R."/>
        </authorList>
    </citation>
    <scope>NUCLEOTIDE SEQUENCE</scope>
    <source>
        <strain evidence="8">PL_HMW_Pooled</strain>
        <tissue evidence="8">Head</tissue>
    </source>
</reference>
<dbReference type="InterPro" id="IPR045734">
    <property type="entry name" value="Snx8_BAR_dom"/>
</dbReference>
<dbReference type="SMART" id="SM00312">
    <property type="entry name" value="PX"/>
    <property type="match status" value="1"/>
</dbReference>
<reference evidence="8" key="2">
    <citation type="journal article" date="2023" name="BMC Genomics">
        <title>Pest status, molecular evolution, and epigenetic factors derived from the genome assembly of Frankliniella fusca, a thysanopteran phytovirus vector.</title>
        <authorList>
            <person name="Catto M.A."/>
            <person name="Labadie P.E."/>
            <person name="Jacobson A.L."/>
            <person name="Kennedy G.G."/>
            <person name="Srinivasan R."/>
            <person name="Hunt B.G."/>
        </authorList>
    </citation>
    <scope>NUCLEOTIDE SEQUENCE</scope>
    <source>
        <strain evidence="8">PL_HMW_Pooled</strain>
    </source>
</reference>
<evidence type="ECO:0000256" key="4">
    <source>
        <dbReference type="ARBA" id="ARBA00022927"/>
    </source>
</evidence>
<dbReference type="Pfam" id="PF19566">
    <property type="entry name" value="Snx8_BAR_dom"/>
    <property type="match status" value="1"/>
</dbReference>
<sequence>MLMLCCFLEVSNMATDLANGTIPSFYRDVYDLCSVADCVSKEMFTRLLVKSGLPQQKLSQIWELMDSKQGSLSRTSLYKALALVAWAQQGKELSVKLLDNFSGDEYPVPSLGDLSDLRQLQKLRQRQCHPGHLGMRYGDLCRLDTVTVHLVPEKKGLFLKHVEYQVTSKRFGTKVRRRYNDFVSLYDLLLGRFPYRLIPRLPPKKMNIGSDTQFIEERRQWLWRWLSLVSRHPVINQDPILQFFFTYEGDDIQHKIREIFRRVPDEFTTSELASRAKELVPPDTLTELANSREHIRVITNSVSRVKQITDGLAQRSHAYGTDMAELGSQLTLLASENNGTSSWATGGNQIWSEMKKGFSTISKELGILSSKAMAQSLREEAELCAQLNLLMDILFAYRDLCARHEKGVMQDHQKAHAKMLSLKKRQMQGVLRGEVESVVALEDRMLQQESVIASVELRSAYSLHCMHMETQLVHAHLELFATVISVLVSVQIRGHSELAEVWRAIQPTISKCLPEDAEQ</sequence>
<dbReference type="PROSITE" id="PS50195">
    <property type="entry name" value="PX"/>
    <property type="match status" value="1"/>
</dbReference>
<dbReference type="Pfam" id="PF00787">
    <property type="entry name" value="PX"/>
    <property type="match status" value="1"/>
</dbReference>
<dbReference type="InterPro" id="IPR035704">
    <property type="entry name" value="SNX8/Mvp1_PX"/>
</dbReference>
<dbReference type="GO" id="GO:0035091">
    <property type="term" value="F:phosphatidylinositol binding"/>
    <property type="evidence" value="ECO:0007669"/>
    <property type="project" value="InterPro"/>
</dbReference>
<evidence type="ECO:0000259" key="6">
    <source>
        <dbReference type="PROSITE" id="PS50031"/>
    </source>
</evidence>
<organism evidence="8 9">
    <name type="scientific">Frankliniella fusca</name>
    <dbReference type="NCBI Taxonomy" id="407009"/>
    <lineage>
        <taxon>Eukaryota</taxon>
        <taxon>Metazoa</taxon>
        <taxon>Ecdysozoa</taxon>
        <taxon>Arthropoda</taxon>
        <taxon>Hexapoda</taxon>
        <taxon>Insecta</taxon>
        <taxon>Pterygota</taxon>
        <taxon>Neoptera</taxon>
        <taxon>Paraneoptera</taxon>
        <taxon>Thysanoptera</taxon>
        <taxon>Terebrantia</taxon>
        <taxon>Thripoidea</taxon>
        <taxon>Thripidae</taxon>
        <taxon>Frankliniella</taxon>
    </lineage>
</organism>
<dbReference type="PROSITE" id="PS50031">
    <property type="entry name" value="EH"/>
    <property type="match status" value="1"/>
</dbReference>
<dbReference type="Gene3D" id="3.30.1520.10">
    <property type="entry name" value="Phox-like domain"/>
    <property type="match status" value="1"/>
</dbReference>
<dbReference type="CDD" id="cd07597">
    <property type="entry name" value="BAR_SNX8"/>
    <property type="match status" value="1"/>
</dbReference>
<dbReference type="InterPro" id="IPR001683">
    <property type="entry name" value="PX_dom"/>
</dbReference>
<proteinExistence type="inferred from homology"/>
<protein>
    <submittedName>
        <fullName evidence="8">Sorting nexin-8</fullName>
    </submittedName>
</protein>
<keyword evidence="5" id="KW-0472">Membrane</keyword>
<dbReference type="Gene3D" id="1.20.1270.60">
    <property type="entry name" value="Arfaptin homology (AH) domain/BAR domain"/>
    <property type="match status" value="1"/>
</dbReference>
<evidence type="ECO:0000256" key="1">
    <source>
        <dbReference type="ARBA" id="ARBA00004287"/>
    </source>
</evidence>
<keyword evidence="3" id="KW-0813">Transport</keyword>
<dbReference type="EMBL" id="JAHWGI010001331">
    <property type="protein sequence ID" value="KAK3928477.1"/>
    <property type="molecule type" value="Genomic_DNA"/>
</dbReference>
<dbReference type="InterPro" id="IPR000261">
    <property type="entry name" value="EH_dom"/>
</dbReference>
<evidence type="ECO:0000313" key="8">
    <source>
        <dbReference type="EMBL" id="KAK3928477.1"/>
    </source>
</evidence>
<evidence type="ECO:0000259" key="7">
    <source>
        <dbReference type="PROSITE" id="PS50195"/>
    </source>
</evidence>
<dbReference type="GO" id="GO:0031901">
    <property type="term" value="C:early endosome membrane"/>
    <property type="evidence" value="ECO:0007669"/>
    <property type="project" value="TreeGrafter"/>
</dbReference>
<gene>
    <name evidence="8" type="ORF">KUF71_016724</name>
</gene>
<evidence type="ECO:0000256" key="3">
    <source>
        <dbReference type="ARBA" id="ARBA00022448"/>
    </source>
</evidence>
<dbReference type="Gene3D" id="1.10.238.10">
    <property type="entry name" value="EF-hand"/>
    <property type="match status" value="1"/>
</dbReference>
<dbReference type="InterPro" id="IPR036871">
    <property type="entry name" value="PX_dom_sf"/>
</dbReference>